<evidence type="ECO:0000313" key="2">
    <source>
        <dbReference type="EMBL" id="KAF0888660.1"/>
    </source>
</evidence>
<name>A0A6G1BL55_9ORYZ</name>
<feature type="compositionally biased region" description="Low complexity" evidence="1">
    <location>
        <begin position="7"/>
        <end position="18"/>
    </location>
</feature>
<accession>A0A6G1BL55</accession>
<feature type="compositionally biased region" description="Basic and acidic residues" evidence="1">
    <location>
        <begin position="69"/>
        <end position="80"/>
    </location>
</feature>
<dbReference type="AlphaFoldDB" id="A0A6G1BL55"/>
<feature type="compositionally biased region" description="Basic and acidic residues" evidence="1">
    <location>
        <begin position="109"/>
        <end position="120"/>
    </location>
</feature>
<reference evidence="2 3" key="1">
    <citation type="submission" date="2019-11" db="EMBL/GenBank/DDBJ databases">
        <title>Whole genome sequence of Oryza granulata.</title>
        <authorList>
            <person name="Li W."/>
        </authorList>
    </citation>
    <scope>NUCLEOTIDE SEQUENCE [LARGE SCALE GENOMIC DNA]</scope>
    <source>
        <strain evidence="3">cv. Menghai</strain>
        <tissue evidence="2">Leaf</tissue>
    </source>
</reference>
<sequence>MYGGCSGPSRPGPRVGDGLPCPGGATWQGLGEGRMAQQDRRLTAAGSEPTSGGEGPRAAPSGGGYQEYPFDRLESRSNQERKRKKWGHPWRGGKPVSSKAIPKRRRGSRGTEEGRRRPTA</sequence>
<proteinExistence type="predicted"/>
<evidence type="ECO:0000313" key="3">
    <source>
        <dbReference type="Proteomes" id="UP000479710"/>
    </source>
</evidence>
<organism evidence="2 3">
    <name type="scientific">Oryza meyeriana var. granulata</name>
    <dbReference type="NCBI Taxonomy" id="110450"/>
    <lineage>
        <taxon>Eukaryota</taxon>
        <taxon>Viridiplantae</taxon>
        <taxon>Streptophyta</taxon>
        <taxon>Embryophyta</taxon>
        <taxon>Tracheophyta</taxon>
        <taxon>Spermatophyta</taxon>
        <taxon>Magnoliopsida</taxon>
        <taxon>Liliopsida</taxon>
        <taxon>Poales</taxon>
        <taxon>Poaceae</taxon>
        <taxon>BOP clade</taxon>
        <taxon>Oryzoideae</taxon>
        <taxon>Oryzeae</taxon>
        <taxon>Oryzinae</taxon>
        <taxon>Oryza</taxon>
        <taxon>Oryza meyeriana</taxon>
    </lineage>
</organism>
<dbReference type="Proteomes" id="UP000479710">
    <property type="component" value="Unassembled WGS sequence"/>
</dbReference>
<dbReference type="EMBL" id="SPHZ02000012">
    <property type="protein sequence ID" value="KAF0888660.1"/>
    <property type="molecule type" value="Genomic_DNA"/>
</dbReference>
<gene>
    <name evidence="2" type="ORF">E2562_016118</name>
</gene>
<protein>
    <submittedName>
        <fullName evidence="2">Uncharacterized protein</fullName>
    </submittedName>
</protein>
<evidence type="ECO:0000256" key="1">
    <source>
        <dbReference type="SAM" id="MobiDB-lite"/>
    </source>
</evidence>
<feature type="region of interest" description="Disordered" evidence="1">
    <location>
        <begin position="1"/>
        <end position="120"/>
    </location>
</feature>
<keyword evidence="3" id="KW-1185">Reference proteome</keyword>
<comment type="caution">
    <text evidence="2">The sequence shown here is derived from an EMBL/GenBank/DDBJ whole genome shotgun (WGS) entry which is preliminary data.</text>
</comment>